<feature type="region of interest" description="Disordered" evidence="1">
    <location>
        <begin position="44"/>
        <end position="80"/>
    </location>
</feature>
<evidence type="ECO:0000256" key="1">
    <source>
        <dbReference type="SAM" id="MobiDB-lite"/>
    </source>
</evidence>
<gene>
    <name evidence="2" type="ORF">WMY93_011300</name>
</gene>
<protein>
    <submittedName>
        <fullName evidence="2">Uncharacterized protein</fullName>
    </submittedName>
</protein>
<evidence type="ECO:0000313" key="2">
    <source>
        <dbReference type="EMBL" id="KAK7915539.1"/>
    </source>
</evidence>
<accession>A0AAW0PC75</accession>
<comment type="caution">
    <text evidence="2">The sequence shown here is derived from an EMBL/GenBank/DDBJ whole genome shotgun (WGS) entry which is preliminary data.</text>
</comment>
<evidence type="ECO:0000313" key="3">
    <source>
        <dbReference type="Proteomes" id="UP001460270"/>
    </source>
</evidence>
<feature type="compositionally biased region" description="Basic and acidic residues" evidence="1">
    <location>
        <begin position="64"/>
        <end position="80"/>
    </location>
</feature>
<keyword evidence="3" id="KW-1185">Reference proteome</keyword>
<dbReference type="EMBL" id="JBBPFD010000008">
    <property type="protein sequence ID" value="KAK7915539.1"/>
    <property type="molecule type" value="Genomic_DNA"/>
</dbReference>
<organism evidence="2 3">
    <name type="scientific">Mugilogobius chulae</name>
    <name type="common">yellowstripe goby</name>
    <dbReference type="NCBI Taxonomy" id="88201"/>
    <lineage>
        <taxon>Eukaryota</taxon>
        <taxon>Metazoa</taxon>
        <taxon>Chordata</taxon>
        <taxon>Craniata</taxon>
        <taxon>Vertebrata</taxon>
        <taxon>Euteleostomi</taxon>
        <taxon>Actinopterygii</taxon>
        <taxon>Neopterygii</taxon>
        <taxon>Teleostei</taxon>
        <taxon>Neoteleostei</taxon>
        <taxon>Acanthomorphata</taxon>
        <taxon>Gobiaria</taxon>
        <taxon>Gobiiformes</taxon>
        <taxon>Gobioidei</taxon>
        <taxon>Gobiidae</taxon>
        <taxon>Gobionellinae</taxon>
        <taxon>Mugilogobius</taxon>
    </lineage>
</organism>
<dbReference type="Proteomes" id="UP001460270">
    <property type="component" value="Unassembled WGS sequence"/>
</dbReference>
<sequence>MTQLQRTACRNVDLFEEEVLPFRTGSVRSVTSSSYFAMEPACRKDKPKLNTTPTRGDRARHKSAQHELKQRQRAERNMQNGPKRDVLFPEEVLRQASFMNCSVVLLTNPAVSTQTRVLSHEGMLLQPSARNQPPFDLLHLKLQCSTE</sequence>
<reference evidence="3" key="1">
    <citation type="submission" date="2024-04" db="EMBL/GenBank/DDBJ databases">
        <title>Salinicola lusitanus LLJ914,a marine bacterium isolated from the Okinawa Trough.</title>
        <authorList>
            <person name="Li J."/>
        </authorList>
    </citation>
    <scope>NUCLEOTIDE SEQUENCE [LARGE SCALE GENOMIC DNA]</scope>
</reference>
<name>A0AAW0PC75_9GOBI</name>
<dbReference type="AlphaFoldDB" id="A0AAW0PC75"/>
<proteinExistence type="predicted"/>